<dbReference type="AlphaFoldDB" id="A0A1Z5JUH7"/>
<evidence type="ECO:0000313" key="2">
    <source>
        <dbReference type="Proteomes" id="UP000198406"/>
    </source>
</evidence>
<dbReference type="InParanoid" id="A0A1Z5JUH7"/>
<comment type="caution">
    <text evidence="1">The sequence shown here is derived from an EMBL/GenBank/DDBJ whole genome shotgun (WGS) entry which is preliminary data.</text>
</comment>
<accession>A0A1Z5JUH7</accession>
<keyword evidence="2" id="KW-1185">Reference proteome</keyword>
<proteinExistence type="predicted"/>
<name>A0A1Z5JUH7_FISSO</name>
<gene>
    <name evidence="1" type="ORF">FisN_5Hh155</name>
</gene>
<dbReference type="Proteomes" id="UP000198406">
    <property type="component" value="Unassembled WGS sequence"/>
</dbReference>
<organism evidence="1 2">
    <name type="scientific">Fistulifera solaris</name>
    <name type="common">Oleaginous diatom</name>
    <dbReference type="NCBI Taxonomy" id="1519565"/>
    <lineage>
        <taxon>Eukaryota</taxon>
        <taxon>Sar</taxon>
        <taxon>Stramenopiles</taxon>
        <taxon>Ochrophyta</taxon>
        <taxon>Bacillariophyta</taxon>
        <taxon>Bacillariophyceae</taxon>
        <taxon>Bacillariophycidae</taxon>
        <taxon>Naviculales</taxon>
        <taxon>Naviculaceae</taxon>
        <taxon>Fistulifera</taxon>
    </lineage>
</organism>
<protein>
    <submittedName>
        <fullName evidence="1">Uncharacterized protein</fullName>
    </submittedName>
</protein>
<dbReference type="EMBL" id="BDSP01000117">
    <property type="protein sequence ID" value="GAX17502.1"/>
    <property type="molecule type" value="Genomic_DNA"/>
</dbReference>
<sequence length="140" mass="15616">MISFGRQIATRVANSSLLSHQTATLIRTMHSMTEGVNFDTIAREWRCKWSSDNDKKSLQEAQKTLESVLADVKQIDGVKGVQRIVCGGCLDFKVIISLSADKFEAWQGVNYAPEEIFLEKIKAIDGISTVETQNYTITSL</sequence>
<reference evidence="1 2" key="1">
    <citation type="journal article" date="2015" name="Plant Cell">
        <title>Oil accumulation by the oleaginous diatom Fistulifera solaris as revealed by the genome and transcriptome.</title>
        <authorList>
            <person name="Tanaka T."/>
            <person name="Maeda Y."/>
            <person name="Veluchamy A."/>
            <person name="Tanaka M."/>
            <person name="Abida H."/>
            <person name="Marechal E."/>
            <person name="Bowler C."/>
            <person name="Muto M."/>
            <person name="Sunaga Y."/>
            <person name="Tanaka M."/>
            <person name="Yoshino T."/>
            <person name="Taniguchi T."/>
            <person name="Fukuda Y."/>
            <person name="Nemoto M."/>
            <person name="Matsumoto M."/>
            <person name="Wong P.S."/>
            <person name="Aburatani S."/>
            <person name="Fujibuchi W."/>
        </authorList>
    </citation>
    <scope>NUCLEOTIDE SEQUENCE [LARGE SCALE GENOMIC DNA]</scope>
    <source>
        <strain evidence="1 2">JPCC DA0580</strain>
    </source>
</reference>
<dbReference type="OrthoDB" id="497128at2759"/>
<evidence type="ECO:0000313" key="1">
    <source>
        <dbReference type="EMBL" id="GAX17502.1"/>
    </source>
</evidence>